<gene>
    <name evidence="1" type="ORF">EXY25_00420</name>
</gene>
<dbReference type="EMBL" id="SHLY01000001">
    <property type="protein sequence ID" value="TAA47749.1"/>
    <property type="molecule type" value="Genomic_DNA"/>
</dbReference>
<dbReference type="Proteomes" id="UP000292544">
    <property type="component" value="Unassembled WGS sequence"/>
</dbReference>
<protein>
    <submittedName>
        <fullName evidence="1">Galactosyl transferase</fullName>
    </submittedName>
</protein>
<proteinExistence type="predicted"/>
<dbReference type="SUPFAM" id="SSF53448">
    <property type="entry name" value="Nucleotide-diphospho-sugar transferases"/>
    <property type="match status" value="1"/>
</dbReference>
<evidence type="ECO:0000313" key="1">
    <source>
        <dbReference type="EMBL" id="TAA47749.1"/>
    </source>
</evidence>
<sequence length="249" mass="28929">MLISNLKQTIKSISAQTSDDWKCVLVANHGARLPELPQRFDVCWVDFPKNEFHLKGTIDKEKFYDAIRFDKGMRILSGLLHAGDSKYFMFVDDDDFIHRDLTQYVYDNQGGNGWYIGDGLVWSDGGRELIKHSNFHLYCGTSHIIRAELLMLPTNIEDADVEYVKNMFGSHIKIKNELDISGHPLENLPFDGAIYRIGHSDSHSKSNGIIKNYFFTKKVWEHPKQIFKNLLRLRFVNKRTRIDYFGTSY</sequence>
<reference evidence="2" key="1">
    <citation type="submission" date="2019-02" db="EMBL/GenBank/DDBJ databases">
        <title>Draft genome sequence of Muricauda sp. 176CP4-71.</title>
        <authorList>
            <person name="Park J.-S."/>
        </authorList>
    </citation>
    <scope>NUCLEOTIDE SEQUENCE [LARGE SCALE GENOMIC DNA]</scope>
    <source>
        <strain evidence="2">176GS2-150</strain>
    </source>
</reference>
<comment type="caution">
    <text evidence="1">The sequence shown here is derived from an EMBL/GenBank/DDBJ whole genome shotgun (WGS) entry which is preliminary data.</text>
</comment>
<keyword evidence="1" id="KW-0808">Transferase</keyword>
<dbReference type="GO" id="GO:0016740">
    <property type="term" value="F:transferase activity"/>
    <property type="evidence" value="ECO:0007669"/>
    <property type="project" value="UniProtKB-KW"/>
</dbReference>
<keyword evidence="2" id="KW-1185">Reference proteome</keyword>
<dbReference type="CDD" id="cd00761">
    <property type="entry name" value="Glyco_tranf_GTA_type"/>
    <property type="match status" value="1"/>
</dbReference>
<evidence type="ECO:0000313" key="2">
    <source>
        <dbReference type="Proteomes" id="UP000292544"/>
    </source>
</evidence>
<accession>A0ABY1WSP2</accession>
<dbReference type="InterPro" id="IPR029044">
    <property type="entry name" value="Nucleotide-diphossugar_trans"/>
</dbReference>
<organism evidence="1 2">
    <name type="scientific">Corallincola spongiicola</name>
    <dbReference type="NCBI Taxonomy" id="2520508"/>
    <lineage>
        <taxon>Bacteria</taxon>
        <taxon>Pseudomonadati</taxon>
        <taxon>Pseudomonadota</taxon>
        <taxon>Gammaproteobacteria</taxon>
        <taxon>Alteromonadales</taxon>
        <taxon>Psychromonadaceae</taxon>
        <taxon>Corallincola</taxon>
    </lineage>
</organism>
<name>A0ABY1WSP2_9GAMM</name>